<feature type="domain" description="Glycosyl transferase family 28 C-terminal" evidence="1">
    <location>
        <begin position="31"/>
        <end position="120"/>
    </location>
</feature>
<accession>U2WU73</accession>
<organism evidence="2 3">
    <name type="scientific">Candidatus Micropelagius thuwalensis</name>
    <dbReference type="NCBI Taxonomy" id="1397666"/>
    <lineage>
        <taxon>Bacteria</taxon>
        <taxon>Pseudomonadati</taxon>
        <taxon>Pseudomonadota</taxon>
        <taxon>Alphaproteobacteria</taxon>
        <taxon>PS1 clade</taxon>
        <taxon>Candidatus Micropelagius</taxon>
    </lineage>
</organism>
<keyword evidence="2" id="KW-0378">Hydrolase</keyword>
<protein>
    <submittedName>
        <fullName evidence="2">Myo-inositol-1or 4-monophosphatase protein</fullName>
        <ecNumber evidence="2">3.1.3.25</ecNumber>
    </submittedName>
</protein>
<dbReference type="OrthoDB" id="7186565at2"/>
<dbReference type="eggNOG" id="COG5017">
    <property type="taxonomic scope" value="Bacteria"/>
</dbReference>
<dbReference type="GO" id="GO:0016758">
    <property type="term" value="F:hexosyltransferase activity"/>
    <property type="evidence" value="ECO:0007669"/>
    <property type="project" value="InterPro"/>
</dbReference>
<dbReference type="Pfam" id="PF04101">
    <property type="entry name" value="Glyco_tran_28_C"/>
    <property type="match status" value="1"/>
</dbReference>
<dbReference type="RefSeq" id="WP_021776845.1">
    <property type="nucleotide sequence ID" value="NZ_AWXE01000002.1"/>
</dbReference>
<evidence type="ECO:0000259" key="1">
    <source>
        <dbReference type="Pfam" id="PF04101"/>
    </source>
</evidence>
<dbReference type="GO" id="GO:0052834">
    <property type="term" value="F:inositol monophosphate phosphatase activity"/>
    <property type="evidence" value="ECO:0007669"/>
    <property type="project" value="UniProtKB-EC"/>
</dbReference>
<sequence length="169" mass="19422">MKVFVHSGTQEIEFKRLLDLAICYARQNNHCEVTYQGYITNTAVSENFPKNFKAIPFMNKEFFEVSISTADILICHAGTGAIFNSIKLGHRPYVLPRLAKFKEHNDNHQLELFDLLKKENLILSLPEDFVLETTRDLECKILASKLFNGELTLVLMDKIEEVLNQRAAM</sequence>
<evidence type="ECO:0000313" key="3">
    <source>
        <dbReference type="Proteomes" id="UP000016762"/>
    </source>
</evidence>
<name>U2WU73_9PROT</name>
<dbReference type="EC" id="3.1.3.25" evidence="2"/>
<dbReference type="Gene3D" id="3.40.50.2000">
    <property type="entry name" value="Glycogen Phosphorylase B"/>
    <property type="match status" value="1"/>
</dbReference>
<comment type="caution">
    <text evidence="2">The sequence shown here is derived from an EMBL/GenBank/DDBJ whole genome shotgun (WGS) entry which is preliminary data.</text>
</comment>
<evidence type="ECO:0000313" key="2">
    <source>
        <dbReference type="EMBL" id="ERL47088.1"/>
    </source>
</evidence>
<dbReference type="EMBL" id="AWXE01000002">
    <property type="protein sequence ID" value="ERL47088.1"/>
    <property type="molecule type" value="Genomic_DNA"/>
</dbReference>
<dbReference type="InterPro" id="IPR007235">
    <property type="entry name" value="Glyco_trans_28_C"/>
</dbReference>
<proteinExistence type="predicted"/>
<reference evidence="2 3" key="1">
    <citation type="journal article" date="2014" name="FEMS Microbiol. Ecol.">
        <title>Genomic differentiation among two strains of the PS1 clade isolated from geographically separated marine habitats.</title>
        <authorList>
            <person name="Jimenez-Infante F."/>
            <person name="Ngugi D.K."/>
            <person name="Alam I."/>
            <person name="Rashid M."/>
            <person name="Baalawi W."/>
            <person name="Kamau A.A."/>
            <person name="Bajic V.B."/>
            <person name="Stingl U."/>
        </authorList>
    </citation>
    <scope>NUCLEOTIDE SEQUENCE [LARGE SCALE GENOMIC DNA]</scope>
    <source>
        <strain evidence="2 3">RS24</strain>
    </source>
</reference>
<dbReference type="STRING" id="1397666.RS24_00808"/>
<keyword evidence="3" id="KW-1185">Reference proteome</keyword>
<dbReference type="Proteomes" id="UP000016762">
    <property type="component" value="Unassembled WGS sequence"/>
</dbReference>
<dbReference type="AlphaFoldDB" id="U2WU73"/>
<gene>
    <name evidence="2" type="ORF">RS24_00808</name>
</gene>